<dbReference type="EMBL" id="CP126970">
    <property type="protein sequence ID" value="WIM69721.1"/>
    <property type="molecule type" value="Genomic_DNA"/>
</dbReference>
<protein>
    <submittedName>
        <fullName evidence="4">YceI family protein</fullName>
    </submittedName>
</protein>
<reference evidence="4 5" key="1">
    <citation type="submission" date="2023-05" db="EMBL/GenBank/DDBJ databases">
        <title>Corynebacterium suedekumii sp. nov. and Corynebacterium breve sp. nov. isolated from raw cow's milk.</title>
        <authorList>
            <person name="Baer M.K."/>
            <person name="Mehl L."/>
            <person name="Hellmuth R."/>
            <person name="Marke G."/>
            <person name="Lipski A."/>
        </authorList>
    </citation>
    <scope>NUCLEOTIDE SEQUENCE [LARGE SCALE GENOMIC DNA]</scope>
    <source>
        <strain evidence="4 5">LM112</strain>
    </source>
</reference>
<dbReference type="Proteomes" id="UP001238805">
    <property type="component" value="Chromosome"/>
</dbReference>
<evidence type="ECO:0000256" key="2">
    <source>
        <dbReference type="SAM" id="Phobius"/>
    </source>
</evidence>
<accession>A0ABY8VJ81</accession>
<keyword evidence="2" id="KW-0812">Transmembrane</keyword>
<keyword evidence="2" id="KW-0472">Membrane</keyword>
<dbReference type="SUPFAM" id="SSF101874">
    <property type="entry name" value="YceI-like"/>
    <property type="match status" value="1"/>
</dbReference>
<dbReference type="InterPro" id="IPR007372">
    <property type="entry name" value="Lipid/polyisoprenoid-bd_YceI"/>
</dbReference>
<evidence type="ECO:0000313" key="5">
    <source>
        <dbReference type="Proteomes" id="UP001238805"/>
    </source>
</evidence>
<dbReference type="SMART" id="SM00867">
    <property type="entry name" value="YceI"/>
    <property type="match status" value="1"/>
</dbReference>
<keyword evidence="5" id="KW-1185">Reference proteome</keyword>
<organism evidence="4 5">
    <name type="scientific">Corynebacterium suedekumii</name>
    <dbReference type="NCBI Taxonomy" id="3049801"/>
    <lineage>
        <taxon>Bacteria</taxon>
        <taxon>Bacillati</taxon>
        <taxon>Actinomycetota</taxon>
        <taxon>Actinomycetes</taxon>
        <taxon>Mycobacteriales</taxon>
        <taxon>Corynebacteriaceae</taxon>
        <taxon>Corynebacterium</taxon>
    </lineage>
</organism>
<feature type="transmembrane region" description="Helical" evidence="2">
    <location>
        <begin position="12"/>
        <end position="33"/>
    </location>
</feature>
<evidence type="ECO:0000259" key="3">
    <source>
        <dbReference type="SMART" id="SM00867"/>
    </source>
</evidence>
<evidence type="ECO:0000256" key="1">
    <source>
        <dbReference type="ARBA" id="ARBA00008812"/>
    </source>
</evidence>
<evidence type="ECO:0000313" key="4">
    <source>
        <dbReference type="EMBL" id="WIM69721.1"/>
    </source>
</evidence>
<dbReference type="PANTHER" id="PTHR34406">
    <property type="entry name" value="PROTEIN YCEI"/>
    <property type="match status" value="1"/>
</dbReference>
<gene>
    <name evidence="4" type="ORF">QP029_10885</name>
</gene>
<dbReference type="RefSeq" id="WP_284874315.1">
    <property type="nucleotide sequence ID" value="NZ_CP126970.1"/>
</dbReference>
<feature type="domain" description="Lipid/polyisoprenoid-binding YceI-like" evidence="3">
    <location>
        <begin position="61"/>
        <end position="232"/>
    </location>
</feature>
<proteinExistence type="inferred from homology"/>
<dbReference type="Gene3D" id="2.40.128.110">
    <property type="entry name" value="Lipid/polyisoprenoid-binding, YceI-like"/>
    <property type="match status" value="1"/>
</dbReference>
<comment type="similarity">
    <text evidence="1">Belongs to the UPF0312 family.</text>
</comment>
<sequence length="235" mass="25220">MPQNKPGVNKMVIAVFIVLIVILALVAVVPMIASMVMGPGVRTEGLSAEDAEPATTDLNGEWQVARIRDENTTSVGFTFFEILPGERKHTSGSTQNVEGFAEIEGGSLTAGEVVVDMASVSTDNERRDINVRNKILSIDEYPTATFTITEPADVSAVPDDGTVGTVTLTGDLEVRGVSKPVTHEFDVLRDGEHVIVAGDIPINRHEYGVESPDFVAASIDDEGELNIRLSLEKTE</sequence>
<dbReference type="InterPro" id="IPR036761">
    <property type="entry name" value="TTHA0802/YceI-like_sf"/>
</dbReference>
<keyword evidence="2" id="KW-1133">Transmembrane helix</keyword>
<name>A0ABY8VJ81_9CORY</name>
<dbReference type="PANTHER" id="PTHR34406:SF1">
    <property type="entry name" value="PROTEIN YCEI"/>
    <property type="match status" value="1"/>
</dbReference>
<dbReference type="Pfam" id="PF04264">
    <property type="entry name" value="YceI"/>
    <property type="match status" value="1"/>
</dbReference>